<evidence type="ECO:0000313" key="1">
    <source>
        <dbReference type="EMBL" id="MDN3238135.1"/>
    </source>
</evidence>
<dbReference type="Proteomes" id="UP001171902">
    <property type="component" value="Unassembled WGS sequence"/>
</dbReference>
<reference evidence="1" key="1">
    <citation type="submission" date="2023-06" db="EMBL/GenBank/DDBJ databases">
        <title>Gycomyces niveus sp.nov., a novel actinomycete isolated from soil in Shouguang.</title>
        <authorList>
            <person name="Yang X."/>
            <person name="Zhao J."/>
        </authorList>
    </citation>
    <scope>NUCLEOTIDE SEQUENCE</scope>
    <source>
        <strain evidence="1">NEAU C2</strain>
    </source>
</reference>
<dbReference type="RefSeq" id="WP_289953710.1">
    <property type="nucleotide sequence ID" value="NZ_JAUEMJ010000001.1"/>
</dbReference>
<sequence>MDQPLGFTLPNEPGPRVAAAGRALRVIGHVHSEAEFLIGEDTEDATVWVLDVADGALHPLNRDRDRTARFLEAFGEYLRDGPPAAAPMVLDARQAAERLALLRAGKVAPCAPARPAVSHRVRLGRLLEALEGADPEAAAASWWSGPIEQAKDDLL</sequence>
<comment type="caution">
    <text evidence="1">The sequence shown here is derived from an EMBL/GenBank/DDBJ whole genome shotgun (WGS) entry which is preliminary data.</text>
</comment>
<proteinExistence type="predicted"/>
<protein>
    <recommendedName>
        <fullName evidence="3">SUKH-4 immunity protein of toxin-antitoxin system</fullName>
    </recommendedName>
</protein>
<gene>
    <name evidence="1" type="ORF">QWI33_00220</name>
</gene>
<accession>A0ABT7YHP5</accession>
<dbReference type="EMBL" id="JAUEMJ010000001">
    <property type="protein sequence ID" value="MDN3238135.1"/>
    <property type="molecule type" value="Genomic_DNA"/>
</dbReference>
<keyword evidence="2" id="KW-1185">Reference proteome</keyword>
<evidence type="ECO:0000313" key="2">
    <source>
        <dbReference type="Proteomes" id="UP001171902"/>
    </source>
</evidence>
<evidence type="ECO:0008006" key="3">
    <source>
        <dbReference type="Google" id="ProtNLM"/>
    </source>
</evidence>
<name>A0ABT7YHP5_9ACTN</name>
<organism evidence="1 2">
    <name type="scientific">Glycomyces tritici</name>
    <dbReference type="NCBI Taxonomy" id="2665176"/>
    <lineage>
        <taxon>Bacteria</taxon>
        <taxon>Bacillati</taxon>
        <taxon>Actinomycetota</taxon>
        <taxon>Actinomycetes</taxon>
        <taxon>Glycomycetales</taxon>
        <taxon>Glycomycetaceae</taxon>
        <taxon>Glycomyces</taxon>
    </lineage>
</organism>